<dbReference type="Gene3D" id="3.40.190.10">
    <property type="entry name" value="Periplasmic binding protein-like II"/>
    <property type="match status" value="2"/>
</dbReference>
<proteinExistence type="inferred from homology"/>
<dbReference type="PANTHER" id="PTHR30419">
    <property type="entry name" value="HTH-TYPE TRANSCRIPTIONAL REGULATOR YBHD"/>
    <property type="match status" value="1"/>
</dbReference>
<dbReference type="GO" id="GO:0005829">
    <property type="term" value="C:cytosol"/>
    <property type="evidence" value="ECO:0007669"/>
    <property type="project" value="TreeGrafter"/>
</dbReference>
<keyword evidence="3" id="KW-0238">DNA-binding</keyword>
<evidence type="ECO:0000313" key="6">
    <source>
        <dbReference type="EMBL" id="KDR42193.1"/>
    </source>
</evidence>
<evidence type="ECO:0000259" key="5">
    <source>
        <dbReference type="PROSITE" id="PS50931"/>
    </source>
</evidence>
<keyword evidence="7" id="KW-1185">Reference proteome</keyword>
<dbReference type="InterPro" id="IPR036388">
    <property type="entry name" value="WH-like_DNA-bd_sf"/>
</dbReference>
<feature type="domain" description="HTH lysR-type" evidence="5">
    <location>
        <begin position="1"/>
        <end position="57"/>
    </location>
</feature>
<gene>
    <name evidence="6" type="ORF">BG61_11185</name>
</gene>
<evidence type="ECO:0000256" key="3">
    <source>
        <dbReference type="ARBA" id="ARBA00023125"/>
    </source>
</evidence>
<dbReference type="InterPro" id="IPR036390">
    <property type="entry name" value="WH_DNA-bd_sf"/>
</dbReference>
<dbReference type="PRINTS" id="PR00039">
    <property type="entry name" value="HTHLYSR"/>
</dbReference>
<dbReference type="GO" id="GO:0003677">
    <property type="term" value="F:DNA binding"/>
    <property type="evidence" value="ECO:0007669"/>
    <property type="project" value="UniProtKB-KW"/>
</dbReference>
<evidence type="ECO:0000256" key="2">
    <source>
        <dbReference type="ARBA" id="ARBA00023015"/>
    </source>
</evidence>
<keyword evidence="2" id="KW-0805">Transcription regulation</keyword>
<evidence type="ECO:0000313" key="7">
    <source>
        <dbReference type="Proteomes" id="UP000027466"/>
    </source>
</evidence>
<organism evidence="6 7">
    <name type="scientific">Caballeronia glathei</name>
    <dbReference type="NCBI Taxonomy" id="60547"/>
    <lineage>
        <taxon>Bacteria</taxon>
        <taxon>Pseudomonadati</taxon>
        <taxon>Pseudomonadota</taxon>
        <taxon>Betaproteobacteria</taxon>
        <taxon>Burkholderiales</taxon>
        <taxon>Burkholderiaceae</taxon>
        <taxon>Caballeronia</taxon>
    </lineage>
</organism>
<name>A0A069PNG4_9BURK</name>
<dbReference type="EMBL" id="JFHC01000019">
    <property type="protein sequence ID" value="KDR42193.1"/>
    <property type="molecule type" value="Genomic_DNA"/>
</dbReference>
<dbReference type="SUPFAM" id="SSF53850">
    <property type="entry name" value="Periplasmic binding protein-like II"/>
    <property type="match status" value="1"/>
</dbReference>
<dbReference type="Proteomes" id="UP000027466">
    <property type="component" value="Unassembled WGS sequence"/>
</dbReference>
<dbReference type="PROSITE" id="PS50931">
    <property type="entry name" value="HTH_LYSR"/>
    <property type="match status" value="1"/>
</dbReference>
<sequence>MIRELRTLIAIAQAGTFSAAGERLGLTQSAVSAQMHKLEEELGTPLFERSRRTAALNDTGHHALGVAQEIVGLFDSLVSRPAAQTAAPMLRVGAIASVQPVLLTRALALLRERVPNARVRVVPGVSLSLLGELSGGDLDLAVMIKPPFALPPELMWQPLLSEPFVIALPPASRESDWRDALRHQPFIRYDRTSFGGRLVDQFLRRNRITVNESLELDELDGIMGAVEAGIGVALVPQTHTHRRGRFDVRTLPLDAPSFVREIGVIALRRGEREPAVRMLADALDVIASSLDARR</sequence>
<comment type="caution">
    <text evidence="6">The sequence shown here is derived from an EMBL/GenBank/DDBJ whole genome shotgun (WGS) entry which is preliminary data.</text>
</comment>
<dbReference type="STRING" id="60547.GCA_000751215_04028"/>
<evidence type="ECO:0000256" key="1">
    <source>
        <dbReference type="ARBA" id="ARBA00009437"/>
    </source>
</evidence>
<dbReference type="Pfam" id="PF00126">
    <property type="entry name" value="HTH_1"/>
    <property type="match status" value="1"/>
</dbReference>
<dbReference type="SUPFAM" id="SSF46785">
    <property type="entry name" value="Winged helix' DNA-binding domain"/>
    <property type="match status" value="1"/>
</dbReference>
<dbReference type="Gene3D" id="1.10.10.10">
    <property type="entry name" value="Winged helix-like DNA-binding domain superfamily/Winged helix DNA-binding domain"/>
    <property type="match status" value="1"/>
</dbReference>
<dbReference type="InterPro" id="IPR050950">
    <property type="entry name" value="HTH-type_LysR_regulators"/>
</dbReference>
<dbReference type="InterPro" id="IPR000847">
    <property type="entry name" value="LysR_HTH_N"/>
</dbReference>
<dbReference type="RefSeq" id="WP_035934557.1">
    <property type="nucleotide sequence ID" value="NZ_CADFFX010000010.1"/>
</dbReference>
<protein>
    <submittedName>
        <fullName evidence="6">LysR family transcriptional regulator</fullName>
    </submittedName>
</protein>
<dbReference type="AlphaFoldDB" id="A0A069PNG4"/>
<dbReference type="Pfam" id="PF03466">
    <property type="entry name" value="LysR_substrate"/>
    <property type="match status" value="1"/>
</dbReference>
<comment type="similarity">
    <text evidence="1">Belongs to the LysR transcriptional regulatory family.</text>
</comment>
<reference evidence="6 7" key="1">
    <citation type="submission" date="2014-03" db="EMBL/GenBank/DDBJ databases">
        <title>Draft Genome Sequences of Four Burkholderia Strains.</title>
        <authorList>
            <person name="Liu X.Y."/>
            <person name="Li C.X."/>
            <person name="Xu J.H."/>
        </authorList>
    </citation>
    <scope>NUCLEOTIDE SEQUENCE [LARGE SCALE GENOMIC DNA]</scope>
    <source>
        <strain evidence="6 7">DSM 50014</strain>
    </source>
</reference>
<dbReference type="InterPro" id="IPR005119">
    <property type="entry name" value="LysR_subst-bd"/>
</dbReference>
<dbReference type="GO" id="GO:0003700">
    <property type="term" value="F:DNA-binding transcription factor activity"/>
    <property type="evidence" value="ECO:0007669"/>
    <property type="project" value="InterPro"/>
</dbReference>
<keyword evidence="4" id="KW-0804">Transcription</keyword>
<evidence type="ECO:0000256" key="4">
    <source>
        <dbReference type="ARBA" id="ARBA00023163"/>
    </source>
</evidence>
<dbReference type="FunFam" id="1.10.10.10:FF:000001">
    <property type="entry name" value="LysR family transcriptional regulator"/>
    <property type="match status" value="1"/>
</dbReference>
<accession>A0A069PNG4</accession>